<keyword evidence="5 9" id="KW-0547">Nucleotide-binding</keyword>
<dbReference type="HAMAP" id="MF_00021">
    <property type="entry name" value="ThiI"/>
    <property type="match status" value="1"/>
</dbReference>
<dbReference type="GO" id="GO:0005829">
    <property type="term" value="C:cytosol"/>
    <property type="evidence" value="ECO:0007669"/>
    <property type="project" value="TreeGrafter"/>
</dbReference>
<comment type="pathway">
    <text evidence="9">Cofactor biosynthesis; thiamine diphosphate biosynthesis.</text>
</comment>
<evidence type="ECO:0000256" key="4">
    <source>
        <dbReference type="ARBA" id="ARBA00022679"/>
    </source>
</evidence>
<protein>
    <recommendedName>
        <fullName evidence="9">Probable tRNA sulfurtransferase</fullName>
        <ecNumber evidence="9">2.8.1.4</ecNumber>
    </recommendedName>
    <alternativeName>
        <fullName evidence="9">Sulfur carrier protein ThiS sulfurtransferase</fullName>
    </alternativeName>
    <alternativeName>
        <fullName evidence="9">Thiamine biosynthesis protein ThiI</fullName>
    </alternativeName>
    <alternativeName>
        <fullName evidence="9">tRNA 4-thiouridine synthase</fullName>
    </alternativeName>
</protein>
<evidence type="ECO:0000256" key="6">
    <source>
        <dbReference type="ARBA" id="ARBA00022840"/>
    </source>
</evidence>
<dbReference type="InterPro" id="IPR003720">
    <property type="entry name" value="tRNA_STrfase"/>
</dbReference>
<dbReference type="InterPro" id="IPR050102">
    <property type="entry name" value="tRNA_sulfurtransferase_ThiI"/>
</dbReference>
<accession>Q2SP70</accession>
<evidence type="ECO:0000259" key="10">
    <source>
        <dbReference type="PROSITE" id="PS51165"/>
    </source>
</evidence>
<dbReference type="GO" id="GO:0140741">
    <property type="term" value="F:tRNA-uracil-4 sulfurtransferase activity"/>
    <property type="evidence" value="ECO:0007669"/>
    <property type="project" value="UniProtKB-EC"/>
</dbReference>
<feature type="binding site" evidence="9">
    <location>
        <position position="319"/>
    </location>
    <ligand>
        <name>ATP</name>
        <dbReference type="ChEBI" id="CHEBI:30616"/>
    </ligand>
</feature>
<dbReference type="eggNOG" id="COG0301">
    <property type="taxonomic scope" value="Bacteria"/>
</dbReference>
<dbReference type="Gene3D" id="3.30.2130.30">
    <property type="match status" value="1"/>
</dbReference>
<dbReference type="InterPro" id="IPR026340">
    <property type="entry name" value="THII_Thiazole_biosynth_dom"/>
</dbReference>
<dbReference type="InterPro" id="IPR049962">
    <property type="entry name" value="THUMP_ThiI"/>
</dbReference>
<dbReference type="Gene3D" id="3.40.250.10">
    <property type="entry name" value="Rhodanese-like domain"/>
    <property type="match status" value="1"/>
</dbReference>
<dbReference type="Pfam" id="PF22025">
    <property type="entry name" value="ThiI_fer"/>
    <property type="match status" value="1"/>
</dbReference>
<dbReference type="PANTHER" id="PTHR43209:SF1">
    <property type="entry name" value="TRNA SULFURTRANSFERASE"/>
    <property type="match status" value="1"/>
</dbReference>
<comment type="subcellular location">
    <subcellularLocation>
        <location evidence="1 9">Cytoplasm</location>
    </subcellularLocation>
</comment>
<keyword evidence="8 9" id="KW-0784">Thiamine biosynthesis</keyword>
<organism evidence="11 12">
    <name type="scientific">Hahella chejuensis (strain KCTC 2396)</name>
    <dbReference type="NCBI Taxonomy" id="349521"/>
    <lineage>
        <taxon>Bacteria</taxon>
        <taxon>Pseudomonadati</taxon>
        <taxon>Pseudomonadota</taxon>
        <taxon>Gammaproteobacteria</taxon>
        <taxon>Oceanospirillales</taxon>
        <taxon>Hahellaceae</taxon>
        <taxon>Hahella</taxon>
    </lineage>
</organism>
<evidence type="ECO:0000256" key="1">
    <source>
        <dbReference type="ARBA" id="ARBA00004496"/>
    </source>
</evidence>
<dbReference type="InterPro" id="IPR014729">
    <property type="entry name" value="Rossmann-like_a/b/a_fold"/>
</dbReference>
<dbReference type="AlphaFoldDB" id="Q2SP70"/>
<evidence type="ECO:0000313" key="11">
    <source>
        <dbReference type="EMBL" id="ABC27554.1"/>
    </source>
</evidence>
<evidence type="ECO:0000256" key="9">
    <source>
        <dbReference type="HAMAP-Rule" id="MF_00021"/>
    </source>
</evidence>
<keyword evidence="3 9" id="KW-0820">tRNA-binding</keyword>
<evidence type="ECO:0000256" key="3">
    <source>
        <dbReference type="ARBA" id="ARBA00022555"/>
    </source>
</evidence>
<dbReference type="eggNOG" id="COG0607">
    <property type="taxonomic scope" value="Bacteria"/>
</dbReference>
<feature type="binding site" evidence="9">
    <location>
        <position position="310"/>
    </location>
    <ligand>
        <name>ATP</name>
        <dbReference type="ChEBI" id="CHEBI:30616"/>
    </ligand>
</feature>
<dbReference type="HOGENOM" id="CLU_037952_4_1_6"/>
<dbReference type="SUPFAM" id="SSF143437">
    <property type="entry name" value="THUMP domain-like"/>
    <property type="match status" value="1"/>
</dbReference>
<sequence>MHDRGNGSRIAPPLRFGSGQIMKFLVKLFPEITIKSKPVRKDLVKQLRINIRRVLRQIDENVVVEGSWDKIEVLLPDADERTSKRAIEALQRVSGITNFLVVHEYPLVDFHTIYLNAKALYEEQLEGKRFQVRVKRAGKHDFTSMDLERYVGGGLRQHTKAAGVDLSNPEVIISIEVRDDKYYLVEKRYEGLGGYPVGGLEPVVSLMSGGYDSGVASYLTMKRGMRTHFCFFNLGGTAHEVGVKQAALYLWEKYGGGQRVKFITVPFEGVVAEILDKIYHSNMGVVLKRMMLRAATQVARDLSATALVTGECVAQVSSQTLTNLNVIDSATDMLVLRPLIVTDKQDIIRMAGQIGVEEFARNMPEYCGVISDRPTTKARDYRIENDEKRFDMQVLEQALANRRAINIDEIMQSELTVDEVEVVSTPSLDDIIIDIRHPNEQEKAPLTLTNNKILQIPFYELESRMADLDGEARYLLFCDKGVMSQLHASHLNGNGRKVLVYRPL</sequence>
<dbReference type="GO" id="GO:0002937">
    <property type="term" value="P:tRNA 4-thiouridine biosynthesis"/>
    <property type="evidence" value="ECO:0007669"/>
    <property type="project" value="TreeGrafter"/>
</dbReference>
<dbReference type="InterPro" id="IPR036873">
    <property type="entry name" value="Rhodanese-like_dom_sf"/>
</dbReference>
<comment type="similarity">
    <text evidence="9">Belongs to the ThiI family.</text>
</comment>
<dbReference type="GO" id="GO:0009228">
    <property type="term" value="P:thiamine biosynthetic process"/>
    <property type="evidence" value="ECO:0007669"/>
    <property type="project" value="UniProtKB-KW"/>
</dbReference>
<dbReference type="Pfam" id="PF02926">
    <property type="entry name" value="THUMP"/>
    <property type="match status" value="1"/>
</dbReference>
<keyword evidence="4 9" id="KW-0808">Transferase</keyword>
<evidence type="ECO:0000256" key="8">
    <source>
        <dbReference type="ARBA" id="ARBA00022977"/>
    </source>
</evidence>
<evidence type="ECO:0000313" key="12">
    <source>
        <dbReference type="Proteomes" id="UP000000238"/>
    </source>
</evidence>
<dbReference type="InterPro" id="IPR049961">
    <property type="entry name" value="ThiI_N"/>
</dbReference>
<comment type="catalytic activity">
    <reaction evidence="9">
        <text>[ThiI sulfur-carrier protein]-S-sulfanyl-L-cysteine + a uridine in tRNA + 2 reduced [2Fe-2S]-[ferredoxin] + ATP + H(+) = [ThiI sulfur-carrier protein]-L-cysteine + a 4-thiouridine in tRNA + 2 oxidized [2Fe-2S]-[ferredoxin] + AMP + diphosphate</text>
        <dbReference type="Rhea" id="RHEA:24176"/>
        <dbReference type="Rhea" id="RHEA-COMP:10000"/>
        <dbReference type="Rhea" id="RHEA-COMP:10001"/>
        <dbReference type="Rhea" id="RHEA-COMP:13337"/>
        <dbReference type="Rhea" id="RHEA-COMP:13338"/>
        <dbReference type="Rhea" id="RHEA-COMP:13339"/>
        <dbReference type="Rhea" id="RHEA-COMP:13340"/>
        <dbReference type="ChEBI" id="CHEBI:15378"/>
        <dbReference type="ChEBI" id="CHEBI:29950"/>
        <dbReference type="ChEBI" id="CHEBI:30616"/>
        <dbReference type="ChEBI" id="CHEBI:33019"/>
        <dbReference type="ChEBI" id="CHEBI:33737"/>
        <dbReference type="ChEBI" id="CHEBI:33738"/>
        <dbReference type="ChEBI" id="CHEBI:61963"/>
        <dbReference type="ChEBI" id="CHEBI:65315"/>
        <dbReference type="ChEBI" id="CHEBI:136798"/>
        <dbReference type="ChEBI" id="CHEBI:456215"/>
        <dbReference type="EC" id="2.8.1.4"/>
    </reaction>
</comment>
<dbReference type="InterPro" id="IPR004114">
    <property type="entry name" value="THUMP_dom"/>
</dbReference>
<feature type="binding site" evidence="9">
    <location>
        <position position="288"/>
    </location>
    <ligand>
        <name>ATP</name>
        <dbReference type="ChEBI" id="CHEBI:30616"/>
    </ligand>
</feature>
<comment type="catalytic activity">
    <reaction evidence="9">
        <text>[ThiS sulfur-carrier protein]-C-terminal Gly-Gly-AMP + S-sulfanyl-L-cysteinyl-[cysteine desulfurase] + AH2 = [ThiS sulfur-carrier protein]-C-terminal-Gly-aminoethanethioate + L-cysteinyl-[cysteine desulfurase] + A + AMP + 2 H(+)</text>
        <dbReference type="Rhea" id="RHEA:43340"/>
        <dbReference type="Rhea" id="RHEA-COMP:12157"/>
        <dbReference type="Rhea" id="RHEA-COMP:12158"/>
        <dbReference type="Rhea" id="RHEA-COMP:12910"/>
        <dbReference type="Rhea" id="RHEA-COMP:19908"/>
        <dbReference type="ChEBI" id="CHEBI:13193"/>
        <dbReference type="ChEBI" id="CHEBI:15378"/>
        <dbReference type="ChEBI" id="CHEBI:17499"/>
        <dbReference type="ChEBI" id="CHEBI:29950"/>
        <dbReference type="ChEBI" id="CHEBI:61963"/>
        <dbReference type="ChEBI" id="CHEBI:90618"/>
        <dbReference type="ChEBI" id="CHEBI:232372"/>
        <dbReference type="ChEBI" id="CHEBI:456215"/>
    </reaction>
</comment>
<evidence type="ECO:0000256" key="5">
    <source>
        <dbReference type="ARBA" id="ARBA00022741"/>
    </source>
</evidence>
<dbReference type="CDD" id="cd01712">
    <property type="entry name" value="PPase_ThiI"/>
    <property type="match status" value="1"/>
</dbReference>
<dbReference type="SUPFAM" id="SSF52821">
    <property type="entry name" value="Rhodanese/Cell cycle control phosphatase"/>
    <property type="match status" value="1"/>
</dbReference>
<dbReference type="GO" id="GO:0000049">
    <property type="term" value="F:tRNA binding"/>
    <property type="evidence" value="ECO:0007669"/>
    <property type="project" value="UniProtKB-UniRule"/>
</dbReference>
<comment type="function">
    <text evidence="9">Catalyzes the ATP-dependent transfer of a sulfur to tRNA to produce 4-thiouridine in position 8 of tRNAs, which functions as a near-UV photosensor. Also catalyzes the transfer of sulfur to the sulfur carrier protein ThiS, forming ThiS-thiocarboxylate. This is a step in the synthesis of thiazole, in the thiamine biosynthesis pathway. The sulfur is donated as persulfide by IscS.</text>
</comment>
<dbReference type="KEGG" id="hch:HCH_00653"/>
<dbReference type="EC" id="2.8.1.4" evidence="9"/>
<evidence type="ECO:0000256" key="2">
    <source>
        <dbReference type="ARBA" id="ARBA00022490"/>
    </source>
</evidence>
<dbReference type="SUPFAM" id="SSF52402">
    <property type="entry name" value="Adenine nucleotide alpha hydrolases-like"/>
    <property type="match status" value="1"/>
</dbReference>
<keyword evidence="12" id="KW-1185">Reference proteome</keyword>
<evidence type="ECO:0000256" key="7">
    <source>
        <dbReference type="ARBA" id="ARBA00022884"/>
    </source>
</evidence>
<dbReference type="InterPro" id="IPR054173">
    <property type="entry name" value="ThiI_fer"/>
</dbReference>
<dbReference type="PANTHER" id="PTHR43209">
    <property type="entry name" value="TRNA SULFURTRANSFERASE"/>
    <property type="match status" value="1"/>
</dbReference>
<dbReference type="Pfam" id="PF02568">
    <property type="entry name" value="ThiI"/>
    <property type="match status" value="1"/>
</dbReference>
<dbReference type="PROSITE" id="PS51165">
    <property type="entry name" value="THUMP"/>
    <property type="match status" value="1"/>
</dbReference>
<dbReference type="EMBL" id="CP000155">
    <property type="protein sequence ID" value="ABC27554.1"/>
    <property type="molecule type" value="Genomic_DNA"/>
</dbReference>
<keyword evidence="2 9" id="KW-0963">Cytoplasm</keyword>
<dbReference type="NCBIfam" id="TIGR04271">
    <property type="entry name" value="ThiI_C_thiazole"/>
    <property type="match status" value="1"/>
</dbReference>
<proteinExistence type="inferred from homology"/>
<dbReference type="InterPro" id="IPR020536">
    <property type="entry name" value="ThiI_AANH"/>
</dbReference>
<dbReference type="GO" id="GO:0009229">
    <property type="term" value="P:thiamine diphosphate biosynthetic process"/>
    <property type="evidence" value="ECO:0007669"/>
    <property type="project" value="UniProtKB-UniRule"/>
</dbReference>
<feature type="binding site" evidence="9">
    <location>
        <begin position="206"/>
        <end position="207"/>
    </location>
    <ligand>
        <name>ATP</name>
        <dbReference type="ChEBI" id="CHEBI:30616"/>
    </ligand>
</feature>
<dbReference type="GO" id="GO:0005524">
    <property type="term" value="F:ATP binding"/>
    <property type="evidence" value="ECO:0007669"/>
    <property type="project" value="UniProtKB-UniRule"/>
</dbReference>
<dbReference type="GO" id="GO:0052837">
    <property type="term" value="P:thiazole biosynthetic process"/>
    <property type="evidence" value="ECO:0007669"/>
    <property type="project" value="InterPro"/>
</dbReference>
<dbReference type="NCBIfam" id="TIGR00342">
    <property type="entry name" value="tRNA uracil 4-sulfurtransferase ThiI"/>
    <property type="match status" value="1"/>
</dbReference>
<reference evidence="11 12" key="1">
    <citation type="journal article" date="2005" name="Nucleic Acids Res.">
        <title>Genomic blueprint of Hahella chejuensis, a marine microbe producing an algicidal agent.</title>
        <authorList>
            <person name="Jeong H."/>
            <person name="Yim J.H."/>
            <person name="Lee C."/>
            <person name="Choi S.-H."/>
            <person name="Park Y.K."/>
            <person name="Yoon S.H."/>
            <person name="Hur C.-G."/>
            <person name="Kang H.-Y."/>
            <person name="Kim D."/>
            <person name="Lee H.H."/>
            <person name="Park K.H."/>
            <person name="Park S.-H."/>
            <person name="Park H.-S."/>
            <person name="Lee H.K."/>
            <person name="Oh T.K."/>
            <person name="Kim J.F."/>
        </authorList>
    </citation>
    <scope>NUCLEOTIDE SEQUENCE [LARGE SCALE GENOMIC DNA]</scope>
    <source>
        <strain evidence="11 12">KCTC 2396</strain>
    </source>
</reference>
<gene>
    <name evidence="9 11" type="primary">thiI</name>
    <name evidence="11" type="ordered locus">HCH_00653</name>
</gene>
<feature type="domain" description="THUMP" evidence="10">
    <location>
        <begin position="84"/>
        <end position="188"/>
    </location>
</feature>
<dbReference type="UniPathway" id="UPA00060"/>
<dbReference type="STRING" id="349521.HCH_00653"/>
<keyword evidence="7 9" id="KW-0694">RNA-binding</keyword>
<dbReference type="SMART" id="SM00981">
    <property type="entry name" value="THUMP"/>
    <property type="match status" value="1"/>
</dbReference>
<dbReference type="Gene3D" id="3.40.50.620">
    <property type="entry name" value="HUPs"/>
    <property type="match status" value="1"/>
</dbReference>
<dbReference type="GO" id="GO:0004810">
    <property type="term" value="F:CCA tRNA nucleotidyltransferase activity"/>
    <property type="evidence" value="ECO:0007669"/>
    <property type="project" value="InterPro"/>
</dbReference>
<comment type="caution">
    <text evidence="9">Lacks conserved residue(s) required for the propagation of feature annotation.</text>
</comment>
<name>Q2SP70_HAHCH</name>
<keyword evidence="6 9" id="KW-0067">ATP-binding</keyword>
<dbReference type="Proteomes" id="UP000000238">
    <property type="component" value="Chromosome"/>
</dbReference>
<dbReference type="CDD" id="cd11716">
    <property type="entry name" value="THUMP_ThiI"/>
    <property type="match status" value="1"/>
</dbReference>